<evidence type="ECO:0000256" key="1">
    <source>
        <dbReference type="SAM" id="MobiDB-lite"/>
    </source>
</evidence>
<feature type="compositionally biased region" description="Pro residues" evidence="1">
    <location>
        <begin position="28"/>
        <end position="39"/>
    </location>
</feature>
<evidence type="ECO:0000313" key="4">
    <source>
        <dbReference type="Proteomes" id="UP001285263"/>
    </source>
</evidence>
<feature type="signal peptide" evidence="2">
    <location>
        <begin position="1"/>
        <end position="29"/>
    </location>
</feature>
<keyword evidence="2" id="KW-0732">Signal</keyword>
<sequence>MNHTRRMHPLSSLAVLALLAACSATQPPARPPSSAPRPEPQASVDAKRQSEFDRSQDRWHGAPVKELVAKLGQPTLKAHQADGHAVYVYSKSTKLNGPTGPIDFRCVVRYVLDDKGERVMGHTIEGC</sequence>
<proteinExistence type="predicted"/>
<gene>
    <name evidence="3" type="ORF">SNE35_13075</name>
</gene>
<dbReference type="EMBL" id="JAXCLA010000004">
    <property type="protein sequence ID" value="MDY0745445.1"/>
    <property type="molecule type" value="Genomic_DNA"/>
</dbReference>
<evidence type="ECO:0008006" key="5">
    <source>
        <dbReference type="Google" id="ProtNLM"/>
    </source>
</evidence>
<organism evidence="3 4">
    <name type="scientific">Roseateles agri</name>
    <dbReference type="NCBI Taxonomy" id="3098619"/>
    <lineage>
        <taxon>Bacteria</taxon>
        <taxon>Pseudomonadati</taxon>
        <taxon>Pseudomonadota</taxon>
        <taxon>Betaproteobacteria</taxon>
        <taxon>Burkholderiales</taxon>
        <taxon>Sphaerotilaceae</taxon>
        <taxon>Roseateles</taxon>
    </lineage>
</organism>
<comment type="caution">
    <text evidence="3">The sequence shown here is derived from an EMBL/GenBank/DDBJ whole genome shotgun (WGS) entry which is preliminary data.</text>
</comment>
<accession>A0ABU5DGM8</accession>
<evidence type="ECO:0000313" key="3">
    <source>
        <dbReference type="EMBL" id="MDY0745445.1"/>
    </source>
</evidence>
<dbReference type="RefSeq" id="WP_320423350.1">
    <property type="nucleotide sequence ID" value="NZ_JAXCLA010000004.1"/>
</dbReference>
<name>A0ABU5DGM8_9BURK</name>
<keyword evidence="4" id="KW-1185">Reference proteome</keyword>
<feature type="compositionally biased region" description="Basic and acidic residues" evidence="1">
    <location>
        <begin position="45"/>
        <end position="60"/>
    </location>
</feature>
<reference evidence="3 4" key="1">
    <citation type="submission" date="2023-11" db="EMBL/GenBank/DDBJ databases">
        <title>Paucibacter sp. nov., isolated from fresh soil in Korea.</title>
        <authorList>
            <person name="Le N.T.T."/>
        </authorList>
    </citation>
    <scope>NUCLEOTIDE SEQUENCE [LARGE SCALE GENOMIC DNA]</scope>
    <source>
        <strain evidence="3 4">R3-3</strain>
    </source>
</reference>
<feature type="chain" id="PRO_5045568343" description="Lipoprotein SmpA/OmlA domain-containing protein" evidence="2">
    <location>
        <begin position="30"/>
        <end position="127"/>
    </location>
</feature>
<dbReference type="PROSITE" id="PS51257">
    <property type="entry name" value="PROKAR_LIPOPROTEIN"/>
    <property type="match status" value="1"/>
</dbReference>
<feature type="region of interest" description="Disordered" evidence="1">
    <location>
        <begin position="25"/>
        <end position="60"/>
    </location>
</feature>
<evidence type="ECO:0000256" key="2">
    <source>
        <dbReference type="SAM" id="SignalP"/>
    </source>
</evidence>
<dbReference type="Proteomes" id="UP001285263">
    <property type="component" value="Unassembled WGS sequence"/>
</dbReference>
<protein>
    <recommendedName>
        <fullName evidence="5">Lipoprotein SmpA/OmlA domain-containing protein</fullName>
    </recommendedName>
</protein>